<name>A0A0E9V0P5_ANGAN</name>
<sequence>MMWGEIHSDIKQLGRSHCPYPDSKVLLLRSVSSVSCYIYLQ</sequence>
<evidence type="ECO:0000313" key="1">
    <source>
        <dbReference type="EMBL" id="JAH71010.1"/>
    </source>
</evidence>
<protein>
    <submittedName>
        <fullName evidence="1">Uncharacterized protein</fullName>
    </submittedName>
</protein>
<dbReference type="EMBL" id="GBXM01037567">
    <property type="protein sequence ID" value="JAH71010.1"/>
    <property type="molecule type" value="Transcribed_RNA"/>
</dbReference>
<proteinExistence type="predicted"/>
<organism evidence="1">
    <name type="scientific">Anguilla anguilla</name>
    <name type="common">European freshwater eel</name>
    <name type="synonym">Muraena anguilla</name>
    <dbReference type="NCBI Taxonomy" id="7936"/>
    <lineage>
        <taxon>Eukaryota</taxon>
        <taxon>Metazoa</taxon>
        <taxon>Chordata</taxon>
        <taxon>Craniata</taxon>
        <taxon>Vertebrata</taxon>
        <taxon>Euteleostomi</taxon>
        <taxon>Actinopterygii</taxon>
        <taxon>Neopterygii</taxon>
        <taxon>Teleostei</taxon>
        <taxon>Anguilliformes</taxon>
        <taxon>Anguillidae</taxon>
        <taxon>Anguilla</taxon>
    </lineage>
</organism>
<reference evidence="1" key="2">
    <citation type="journal article" date="2015" name="Fish Shellfish Immunol.">
        <title>Early steps in the European eel (Anguilla anguilla)-Vibrio vulnificus interaction in the gills: Role of the RtxA13 toxin.</title>
        <authorList>
            <person name="Callol A."/>
            <person name="Pajuelo D."/>
            <person name="Ebbesson L."/>
            <person name="Teles M."/>
            <person name="MacKenzie S."/>
            <person name="Amaro C."/>
        </authorList>
    </citation>
    <scope>NUCLEOTIDE SEQUENCE</scope>
</reference>
<accession>A0A0E9V0P5</accession>
<reference evidence="1" key="1">
    <citation type="submission" date="2014-11" db="EMBL/GenBank/DDBJ databases">
        <authorList>
            <person name="Amaro Gonzalez C."/>
        </authorList>
    </citation>
    <scope>NUCLEOTIDE SEQUENCE</scope>
</reference>
<dbReference type="AlphaFoldDB" id="A0A0E9V0P5"/>